<dbReference type="PROSITE" id="PS00237">
    <property type="entry name" value="G_PROTEIN_RECEP_F1_1"/>
    <property type="match status" value="1"/>
</dbReference>
<feature type="transmembrane region" description="Helical" evidence="6">
    <location>
        <begin position="269"/>
        <end position="289"/>
    </location>
</feature>
<dbReference type="Pfam" id="PF00001">
    <property type="entry name" value="7tm_1"/>
    <property type="match status" value="1"/>
</dbReference>
<keyword evidence="5" id="KW-0675">Receptor</keyword>
<evidence type="ECO:0000313" key="10">
    <source>
        <dbReference type="Proteomes" id="UP000014760"/>
    </source>
</evidence>
<dbReference type="EMBL" id="AMQN01005638">
    <property type="status" value="NOT_ANNOTATED_CDS"/>
    <property type="molecule type" value="Genomic_DNA"/>
</dbReference>
<dbReference type="InterPro" id="IPR017452">
    <property type="entry name" value="GPCR_Rhodpsn_7TM"/>
</dbReference>
<evidence type="ECO:0000256" key="6">
    <source>
        <dbReference type="SAM" id="Phobius"/>
    </source>
</evidence>
<proteinExistence type="inferred from homology"/>
<evidence type="ECO:0000259" key="7">
    <source>
        <dbReference type="PROSITE" id="PS50262"/>
    </source>
</evidence>
<evidence type="ECO:0000256" key="3">
    <source>
        <dbReference type="ARBA" id="ARBA00022989"/>
    </source>
</evidence>
<comment type="subcellular location">
    <subcellularLocation>
        <location evidence="1">Membrane</location>
    </subcellularLocation>
</comment>
<sequence length="360" mass="40551">METKCIYAPLWGIAEMASTQEPNTYSTNTDASNGGVGRSGSEGLHFDLLVCLLGVVGLVGNAIVLVVMIGGKKTRRQITGSLIINQSLVDLCCALSVILTYGYNMKPMQRYDLRGREALCYLLVDKIMLFTLMNASTYSLMVITIERYLMIVTPIFHRNHFTRQRALLLVVLAWLAAYLWTSSPTLPTKFMDENGQCIPFVWGNVEAQKNFGITYVTATFFVPILLFALAYSHVGWVLRKKTVQVGIGPNAPGPETKLTRRQVNVTKTMVMVTSAFAMCWTPNQIYYLLFNLGYDLNFTSVGYLITLFMSFVNCCINPFIYAFKLEAFRQGIMKYRQYLPSRCKPDQPHLESDDTATSHM</sequence>
<dbReference type="GO" id="GO:0004930">
    <property type="term" value="F:G protein-coupled receptor activity"/>
    <property type="evidence" value="ECO:0007669"/>
    <property type="project" value="UniProtKB-KW"/>
</dbReference>
<evidence type="ECO:0000256" key="4">
    <source>
        <dbReference type="ARBA" id="ARBA00023136"/>
    </source>
</evidence>
<keyword evidence="4 6" id="KW-0472">Membrane</keyword>
<feature type="domain" description="G-protein coupled receptors family 1 profile" evidence="7">
    <location>
        <begin position="60"/>
        <end position="321"/>
    </location>
</feature>
<dbReference type="HOGENOM" id="CLU_009579_11_5_1"/>
<keyword evidence="3 6" id="KW-1133">Transmembrane helix</keyword>
<dbReference type="STRING" id="283909.R7V7S9"/>
<name>R7V7S9_CAPTE</name>
<evidence type="ECO:0000313" key="9">
    <source>
        <dbReference type="EnsemblMetazoa" id="CapteP190035"/>
    </source>
</evidence>
<dbReference type="Proteomes" id="UP000014760">
    <property type="component" value="Unassembled WGS sequence"/>
</dbReference>
<keyword evidence="5" id="KW-0297">G-protein coupled receptor</keyword>
<dbReference type="SUPFAM" id="SSF81321">
    <property type="entry name" value="Family A G protein-coupled receptor-like"/>
    <property type="match status" value="1"/>
</dbReference>
<dbReference type="OMA" id="ASVIIYW"/>
<feature type="transmembrane region" description="Helical" evidence="6">
    <location>
        <begin position="212"/>
        <end position="231"/>
    </location>
</feature>
<dbReference type="OrthoDB" id="6106139at2759"/>
<comment type="similarity">
    <text evidence="5">Belongs to the G-protein coupled receptor 1 family.</text>
</comment>
<dbReference type="EnsemblMetazoa" id="CapteT190035">
    <property type="protein sequence ID" value="CapteP190035"/>
    <property type="gene ID" value="CapteG190035"/>
</dbReference>
<gene>
    <name evidence="8" type="ORF">CAPTEDRAFT_190035</name>
</gene>
<dbReference type="AlphaFoldDB" id="R7V7S9"/>
<accession>R7V7S9</accession>
<dbReference type="PRINTS" id="PR00237">
    <property type="entry name" value="GPCRRHODOPSN"/>
</dbReference>
<organism evidence="8">
    <name type="scientific">Capitella teleta</name>
    <name type="common">Polychaete worm</name>
    <dbReference type="NCBI Taxonomy" id="283909"/>
    <lineage>
        <taxon>Eukaryota</taxon>
        <taxon>Metazoa</taxon>
        <taxon>Spiralia</taxon>
        <taxon>Lophotrochozoa</taxon>
        <taxon>Annelida</taxon>
        <taxon>Polychaeta</taxon>
        <taxon>Sedentaria</taxon>
        <taxon>Scolecida</taxon>
        <taxon>Capitellidae</taxon>
        <taxon>Capitella</taxon>
    </lineage>
</organism>
<dbReference type="PANTHER" id="PTHR45698">
    <property type="entry name" value="TRACE AMINE-ASSOCIATED RECEPTOR 19N-RELATED"/>
    <property type="match status" value="1"/>
</dbReference>
<evidence type="ECO:0000256" key="2">
    <source>
        <dbReference type="ARBA" id="ARBA00022692"/>
    </source>
</evidence>
<feature type="transmembrane region" description="Helical" evidence="6">
    <location>
        <begin position="82"/>
        <end position="103"/>
    </location>
</feature>
<feature type="transmembrane region" description="Helical" evidence="6">
    <location>
        <begin position="46"/>
        <end position="70"/>
    </location>
</feature>
<feature type="transmembrane region" description="Helical" evidence="6">
    <location>
        <begin position="301"/>
        <end position="323"/>
    </location>
</feature>
<dbReference type="PROSITE" id="PS50262">
    <property type="entry name" value="G_PROTEIN_RECEP_F1_2"/>
    <property type="match status" value="1"/>
</dbReference>
<dbReference type="CDD" id="cd00637">
    <property type="entry name" value="7tm_classA_rhodopsin-like"/>
    <property type="match status" value="1"/>
</dbReference>
<dbReference type="EMBL" id="KB296425">
    <property type="protein sequence ID" value="ELU11800.1"/>
    <property type="molecule type" value="Genomic_DNA"/>
</dbReference>
<feature type="transmembrane region" description="Helical" evidence="6">
    <location>
        <begin position="123"/>
        <end position="145"/>
    </location>
</feature>
<reference evidence="10" key="1">
    <citation type="submission" date="2012-12" db="EMBL/GenBank/DDBJ databases">
        <authorList>
            <person name="Hellsten U."/>
            <person name="Grimwood J."/>
            <person name="Chapman J.A."/>
            <person name="Shapiro H."/>
            <person name="Aerts A."/>
            <person name="Otillar R.P."/>
            <person name="Terry A.Y."/>
            <person name="Boore J.L."/>
            <person name="Simakov O."/>
            <person name="Marletaz F."/>
            <person name="Cho S.-J."/>
            <person name="Edsinger-Gonzales E."/>
            <person name="Havlak P."/>
            <person name="Kuo D.-H."/>
            <person name="Larsson T."/>
            <person name="Lv J."/>
            <person name="Arendt D."/>
            <person name="Savage R."/>
            <person name="Osoegawa K."/>
            <person name="de Jong P."/>
            <person name="Lindberg D.R."/>
            <person name="Seaver E.C."/>
            <person name="Weisblat D.A."/>
            <person name="Putnam N.H."/>
            <person name="Grigoriev I.V."/>
            <person name="Rokhsar D.S."/>
        </authorList>
    </citation>
    <scope>NUCLEOTIDE SEQUENCE</scope>
    <source>
        <strain evidence="10">I ESC-2004</strain>
    </source>
</reference>
<protein>
    <recommendedName>
        <fullName evidence="7">G-protein coupled receptors family 1 profile domain-containing protein</fullName>
    </recommendedName>
</protein>
<reference evidence="8 10" key="2">
    <citation type="journal article" date="2013" name="Nature">
        <title>Insights into bilaterian evolution from three spiralian genomes.</title>
        <authorList>
            <person name="Simakov O."/>
            <person name="Marletaz F."/>
            <person name="Cho S.J."/>
            <person name="Edsinger-Gonzales E."/>
            <person name="Havlak P."/>
            <person name="Hellsten U."/>
            <person name="Kuo D.H."/>
            <person name="Larsson T."/>
            <person name="Lv J."/>
            <person name="Arendt D."/>
            <person name="Savage R."/>
            <person name="Osoegawa K."/>
            <person name="de Jong P."/>
            <person name="Grimwood J."/>
            <person name="Chapman J.A."/>
            <person name="Shapiro H."/>
            <person name="Aerts A."/>
            <person name="Otillar R.P."/>
            <person name="Terry A.Y."/>
            <person name="Boore J.L."/>
            <person name="Grigoriev I.V."/>
            <person name="Lindberg D.R."/>
            <person name="Seaver E.C."/>
            <person name="Weisblat D.A."/>
            <person name="Putnam N.H."/>
            <person name="Rokhsar D.S."/>
        </authorList>
    </citation>
    <scope>NUCLEOTIDE SEQUENCE</scope>
    <source>
        <strain evidence="8 10">I ESC-2004</strain>
    </source>
</reference>
<dbReference type="Gene3D" id="1.20.1070.10">
    <property type="entry name" value="Rhodopsin 7-helix transmembrane proteins"/>
    <property type="match status" value="1"/>
</dbReference>
<dbReference type="GO" id="GO:0016020">
    <property type="term" value="C:membrane"/>
    <property type="evidence" value="ECO:0007669"/>
    <property type="project" value="UniProtKB-SubCell"/>
</dbReference>
<evidence type="ECO:0000256" key="1">
    <source>
        <dbReference type="ARBA" id="ARBA00004370"/>
    </source>
</evidence>
<reference evidence="9" key="3">
    <citation type="submission" date="2015-06" db="UniProtKB">
        <authorList>
            <consortium name="EnsemblMetazoa"/>
        </authorList>
    </citation>
    <scope>IDENTIFICATION</scope>
</reference>
<dbReference type="PANTHER" id="PTHR45698:SF1">
    <property type="entry name" value="TRACE AMINE-ASSOCIATED RECEPTOR 13C-LIKE"/>
    <property type="match status" value="1"/>
</dbReference>
<dbReference type="InterPro" id="IPR000276">
    <property type="entry name" value="GPCR_Rhodpsn"/>
</dbReference>
<keyword evidence="2 5" id="KW-0812">Transmembrane</keyword>
<keyword evidence="5" id="KW-0807">Transducer</keyword>
<feature type="transmembrane region" description="Helical" evidence="6">
    <location>
        <begin position="166"/>
        <end position="183"/>
    </location>
</feature>
<evidence type="ECO:0000313" key="8">
    <source>
        <dbReference type="EMBL" id="ELU11800.1"/>
    </source>
</evidence>
<evidence type="ECO:0000256" key="5">
    <source>
        <dbReference type="RuleBase" id="RU000688"/>
    </source>
</evidence>
<keyword evidence="10" id="KW-1185">Reference proteome</keyword>